<dbReference type="PANTHER" id="PTHR12592:SF0">
    <property type="entry name" value="ATP-DEPENDENT (S)-NAD(P)H-HYDRATE DEHYDRATASE"/>
    <property type="match status" value="1"/>
</dbReference>
<dbReference type="EMBL" id="CP020919">
    <property type="protein sequence ID" value="AWG26344.1"/>
    <property type="molecule type" value="Genomic_DNA"/>
</dbReference>
<name>A0A2S1LRI7_9FLAO</name>
<dbReference type="InterPro" id="IPR029056">
    <property type="entry name" value="Ribokinase-like"/>
</dbReference>
<comment type="catalytic activity">
    <reaction evidence="1 18 19">
        <text>(6R)-NADHX = (6S)-NADHX</text>
        <dbReference type="Rhea" id="RHEA:32215"/>
        <dbReference type="ChEBI" id="CHEBI:64074"/>
        <dbReference type="ChEBI" id="CHEBI:64075"/>
        <dbReference type="EC" id="5.1.99.6"/>
    </reaction>
</comment>
<evidence type="ECO:0000313" key="23">
    <source>
        <dbReference type="Proteomes" id="UP000244677"/>
    </source>
</evidence>
<evidence type="ECO:0000259" key="20">
    <source>
        <dbReference type="PROSITE" id="PS51383"/>
    </source>
</evidence>
<dbReference type="InterPro" id="IPR036652">
    <property type="entry name" value="YjeF_N_dom_sf"/>
</dbReference>
<dbReference type="InterPro" id="IPR004443">
    <property type="entry name" value="YjeF_N_dom"/>
</dbReference>
<evidence type="ECO:0000256" key="15">
    <source>
        <dbReference type="ARBA" id="ARBA00048238"/>
    </source>
</evidence>
<evidence type="ECO:0000256" key="4">
    <source>
        <dbReference type="ARBA" id="ARBA00009524"/>
    </source>
</evidence>
<dbReference type="InterPro" id="IPR017953">
    <property type="entry name" value="Carbohydrate_kinase_pred_CS"/>
</dbReference>
<dbReference type="Pfam" id="PF03853">
    <property type="entry name" value="YjeF_N"/>
    <property type="match status" value="1"/>
</dbReference>
<comment type="function">
    <text evidence="18">Catalyzes the epimerization of the S- and R-forms of NAD(P)HX, a damaged form of NAD(P)H that is a result of enzymatic or heat-dependent hydration. This is a prerequisite for the S-specific NAD(P)H-hydrate dehydratase to allow the repair of both epimers of NAD(P)HX.</text>
</comment>
<evidence type="ECO:0000313" key="22">
    <source>
        <dbReference type="EMBL" id="AWG26344.1"/>
    </source>
</evidence>
<dbReference type="PROSITE" id="PS51383">
    <property type="entry name" value="YJEF_C_3"/>
    <property type="match status" value="1"/>
</dbReference>
<evidence type="ECO:0000256" key="5">
    <source>
        <dbReference type="ARBA" id="ARBA00022723"/>
    </source>
</evidence>
<comment type="catalytic activity">
    <reaction evidence="2 18 19">
        <text>(6R)-NADPHX = (6S)-NADPHX</text>
        <dbReference type="Rhea" id="RHEA:32227"/>
        <dbReference type="ChEBI" id="CHEBI:64076"/>
        <dbReference type="ChEBI" id="CHEBI:64077"/>
        <dbReference type="EC" id="5.1.99.6"/>
    </reaction>
</comment>
<dbReference type="PROSITE" id="PS01050">
    <property type="entry name" value="YJEF_C_2"/>
    <property type="match status" value="1"/>
</dbReference>
<evidence type="ECO:0000256" key="12">
    <source>
        <dbReference type="ARBA" id="ARBA00023239"/>
    </source>
</evidence>
<feature type="binding site" evidence="18">
    <location>
        <begin position="58"/>
        <end position="62"/>
    </location>
    <ligand>
        <name>(6S)-NADPHX</name>
        <dbReference type="ChEBI" id="CHEBI:64076"/>
    </ligand>
</feature>
<evidence type="ECO:0000256" key="8">
    <source>
        <dbReference type="ARBA" id="ARBA00022857"/>
    </source>
</evidence>
<dbReference type="Proteomes" id="UP000244677">
    <property type="component" value="Chromosome"/>
</dbReference>
<comment type="similarity">
    <text evidence="4 19">In the C-terminal section; belongs to the NnrD/CARKD family.</text>
</comment>
<sequence>MKILSGDQIRKADSRTLVEQNLTGVALMERAGIVLYKWFNDYLKHTTATIHIFCGTGNNGGDGLVVARLLSFENYNVTVHIVPTSKPTPDFKTNLERLTEAVLYPDHYDKNAALPEISPQDIVIDAIFGSGLNRQPDAGVVRLFQHINNTGATVIAIDIPSGLYLDRKPEREEDVLCAAIVLSLQFPKLVFFLPELQRYLEKFVVLDIGLSKKYSQEVVTVFSYTDADDIQKRLKTFGPYSHKGTFGHVLTIGGSYGKIGSMILASTAALKTGCGLVTAFVPECGYEILQVAIPEVMVVTDKNKNFITAIQYELQPDAVVIGMGMGQNSKTQQALHEFLKSYEKALVIDADGLNIISENKTWLSLLPSKTILTPHPKELERLIGKWKDDFDKIDKTVAFSKKYDIVVLIKGAYSMVVYDGKVHINSTGNPALSTGGSGDVLSGMIASLRAQSYDATDALIIAVYLHGLTADLALADMSYHSFVASDSINYLGRAYQKIGE</sequence>
<dbReference type="PROSITE" id="PS51385">
    <property type="entry name" value="YJEF_N"/>
    <property type="match status" value="1"/>
</dbReference>
<dbReference type="GO" id="GO:0052856">
    <property type="term" value="F:NAD(P)HX epimerase activity"/>
    <property type="evidence" value="ECO:0007669"/>
    <property type="project" value="UniProtKB-UniRule"/>
</dbReference>
<comment type="similarity">
    <text evidence="3 19">In the N-terminal section; belongs to the NnrE/AIBP family.</text>
</comment>
<comment type="caution">
    <text evidence="17">Lacks conserved residue(s) required for the propagation of feature annotation.</text>
</comment>
<comment type="similarity">
    <text evidence="17">Belongs to the NnrD/CARKD family.</text>
</comment>
<organism evidence="22 23">
    <name type="scientific">Flavobacterium kingsejongi</name>
    <dbReference type="NCBI Taxonomy" id="1678728"/>
    <lineage>
        <taxon>Bacteria</taxon>
        <taxon>Pseudomonadati</taxon>
        <taxon>Bacteroidota</taxon>
        <taxon>Flavobacteriia</taxon>
        <taxon>Flavobacteriales</taxon>
        <taxon>Flavobacteriaceae</taxon>
        <taxon>Flavobacterium</taxon>
    </lineage>
</organism>
<dbReference type="SUPFAM" id="SSF53613">
    <property type="entry name" value="Ribokinase-like"/>
    <property type="match status" value="1"/>
</dbReference>
<evidence type="ECO:0000256" key="10">
    <source>
        <dbReference type="ARBA" id="ARBA00023027"/>
    </source>
</evidence>
<comment type="function">
    <text evidence="17">Catalyzes the dehydration of the S-form of NAD(P)HX at the expense of ADP, which is converted to AMP. Together with NAD(P)HX epimerase, which catalyzes the epimerization of the S- and R-forms, the enzyme allows the repair of both epimers of NAD(P)HX, a damaged form of NAD(P)H that is a result of enzymatic or heat-dependent hydration.</text>
</comment>
<accession>A0A2S1LRI7</accession>
<dbReference type="AlphaFoldDB" id="A0A2S1LRI7"/>
<evidence type="ECO:0000256" key="2">
    <source>
        <dbReference type="ARBA" id="ARBA00000909"/>
    </source>
</evidence>
<proteinExistence type="inferred from homology"/>
<comment type="cofactor">
    <cofactor evidence="17">
        <name>Mg(2+)</name>
        <dbReference type="ChEBI" id="CHEBI:18420"/>
    </cofactor>
</comment>
<dbReference type="InterPro" id="IPR030677">
    <property type="entry name" value="Nnr"/>
</dbReference>
<keyword evidence="11 18" id="KW-0413">Isomerase</keyword>
<evidence type="ECO:0000256" key="7">
    <source>
        <dbReference type="ARBA" id="ARBA00022840"/>
    </source>
</evidence>
<dbReference type="InterPro" id="IPR000631">
    <property type="entry name" value="CARKD"/>
</dbReference>
<protein>
    <recommendedName>
        <fullName evidence="19">Bifunctional NAD(P)H-hydrate repair enzyme</fullName>
    </recommendedName>
    <alternativeName>
        <fullName evidence="19">Nicotinamide nucleotide repair protein</fullName>
    </alternativeName>
    <domain>
        <recommendedName>
            <fullName evidence="19">ADP-dependent (S)-NAD(P)H-hydrate dehydratase</fullName>
            <ecNumber evidence="19">4.2.1.136</ecNumber>
        </recommendedName>
        <alternativeName>
            <fullName evidence="19">ADP-dependent NAD(P)HX dehydratase</fullName>
        </alternativeName>
    </domain>
    <domain>
        <recommendedName>
            <fullName evidence="19">NAD(P)H-hydrate epimerase</fullName>
            <ecNumber evidence="19">5.1.99.6</ecNumber>
        </recommendedName>
    </domain>
</protein>
<dbReference type="EC" id="4.2.1.136" evidence="19"/>
<feature type="binding site" evidence="18">
    <location>
        <begin position="129"/>
        <end position="135"/>
    </location>
    <ligand>
        <name>(6S)-NADPHX</name>
        <dbReference type="ChEBI" id="CHEBI:64076"/>
    </ligand>
</feature>
<keyword evidence="5 18" id="KW-0479">Metal-binding</keyword>
<dbReference type="NCBIfam" id="TIGR00197">
    <property type="entry name" value="yjeF_nterm"/>
    <property type="match status" value="1"/>
</dbReference>
<dbReference type="GO" id="GO:0046496">
    <property type="term" value="P:nicotinamide nucleotide metabolic process"/>
    <property type="evidence" value="ECO:0007669"/>
    <property type="project" value="UniProtKB-UniRule"/>
</dbReference>
<keyword evidence="6 17" id="KW-0547">Nucleotide-binding</keyword>
<keyword evidence="8 17" id="KW-0521">NADP</keyword>
<comment type="function">
    <text evidence="14 19">Bifunctional enzyme that catalyzes the epimerization of the S- and R-forms of NAD(P)HX and the dehydration of the S-form of NAD(P)HX at the expense of ADP, which is converted to AMP. This allows the repair of both epimers of NAD(P)HX, a damaged form of NAD(P)H that is a result of enzymatic or heat-dependent hydration.</text>
</comment>
<dbReference type="Pfam" id="PF01256">
    <property type="entry name" value="Carb_kinase"/>
    <property type="match status" value="1"/>
</dbReference>
<dbReference type="PIRSF" id="PIRSF017184">
    <property type="entry name" value="Nnr"/>
    <property type="match status" value="1"/>
</dbReference>
<keyword evidence="9 18" id="KW-0630">Potassium</keyword>
<feature type="binding site" evidence="18">
    <location>
        <position position="161"/>
    </location>
    <ligand>
        <name>K(+)</name>
        <dbReference type="ChEBI" id="CHEBI:29103"/>
    </ligand>
</feature>
<feature type="domain" description="YjeF N-terminal" evidence="21">
    <location>
        <begin position="9"/>
        <end position="216"/>
    </location>
</feature>
<evidence type="ECO:0000256" key="18">
    <source>
        <dbReference type="HAMAP-Rule" id="MF_01966"/>
    </source>
</evidence>
<dbReference type="SUPFAM" id="SSF64153">
    <property type="entry name" value="YjeF N-terminal domain-like"/>
    <property type="match status" value="1"/>
</dbReference>
<keyword evidence="12 17" id="KW-0456">Lyase</keyword>
<feature type="binding site" evidence="17">
    <location>
        <position position="375"/>
    </location>
    <ligand>
        <name>(6S)-NADPHX</name>
        <dbReference type="ChEBI" id="CHEBI:64076"/>
    </ligand>
</feature>
<dbReference type="NCBIfam" id="TIGR00196">
    <property type="entry name" value="yjeF_cterm"/>
    <property type="match status" value="1"/>
</dbReference>
<feature type="binding site" evidence="18">
    <location>
        <position position="125"/>
    </location>
    <ligand>
        <name>K(+)</name>
        <dbReference type="ChEBI" id="CHEBI:29103"/>
    </ligand>
</feature>
<evidence type="ECO:0000256" key="6">
    <source>
        <dbReference type="ARBA" id="ARBA00022741"/>
    </source>
</evidence>
<feature type="binding site" evidence="17">
    <location>
        <position position="324"/>
    </location>
    <ligand>
        <name>(6S)-NADPHX</name>
        <dbReference type="ChEBI" id="CHEBI:64076"/>
    </ligand>
</feature>
<evidence type="ECO:0000256" key="9">
    <source>
        <dbReference type="ARBA" id="ARBA00022958"/>
    </source>
</evidence>
<dbReference type="CDD" id="cd01171">
    <property type="entry name" value="YXKO-related"/>
    <property type="match status" value="1"/>
</dbReference>
<gene>
    <name evidence="18" type="primary">nnrE</name>
    <name evidence="17" type="synonym">nnrD</name>
    <name evidence="22" type="ORF">FK004_14450</name>
</gene>
<evidence type="ECO:0000256" key="11">
    <source>
        <dbReference type="ARBA" id="ARBA00023235"/>
    </source>
</evidence>
<comment type="subunit">
    <text evidence="17">Homotetramer.</text>
</comment>
<dbReference type="GO" id="GO:0052855">
    <property type="term" value="F:ADP-dependent NAD(P)H-hydrate dehydratase activity"/>
    <property type="evidence" value="ECO:0007669"/>
    <property type="project" value="UniProtKB-UniRule"/>
</dbReference>
<feature type="domain" description="YjeF C-terminal" evidence="20">
    <location>
        <begin position="226"/>
        <end position="498"/>
    </location>
</feature>
<comment type="cofactor">
    <cofactor evidence="18 19">
        <name>K(+)</name>
        <dbReference type="ChEBI" id="CHEBI:29103"/>
    </cofactor>
    <text evidence="18 19">Binds 1 potassium ion per subunit.</text>
</comment>
<keyword evidence="13" id="KW-0511">Multifunctional enzyme</keyword>
<dbReference type="GO" id="GO:0110051">
    <property type="term" value="P:metabolite repair"/>
    <property type="evidence" value="ECO:0007669"/>
    <property type="project" value="TreeGrafter"/>
</dbReference>
<evidence type="ECO:0000256" key="19">
    <source>
        <dbReference type="PIRNR" id="PIRNR017184"/>
    </source>
</evidence>
<evidence type="ECO:0000256" key="1">
    <source>
        <dbReference type="ARBA" id="ARBA00000013"/>
    </source>
</evidence>
<evidence type="ECO:0000259" key="21">
    <source>
        <dbReference type="PROSITE" id="PS51385"/>
    </source>
</evidence>
<dbReference type="GO" id="GO:0046872">
    <property type="term" value="F:metal ion binding"/>
    <property type="evidence" value="ECO:0007669"/>
    <property type="project" value="UniProtKB-UniRule"/>
</dbReference>
<comment type="similarity">
    <text evidence="18">Belongs to the NnrE/AIBP family.</text>
</comment>
<feature type="binding site" evidence="18">
    <location>
        <position position="158"/>
    </location>
    <ligand>
        <name>(6S)-NADPHX</name>
        <dbReference type="ChEBI" id="CHEBI:64076"/>
    </ligand>
</feature>
<comment type="catalytic activity">
    <reaction evidence="15 17 19">
        <text>(6S)-NADHX + ADP = AMP + phosphate + NADH + H(+)</text>
        <dbReference type="Rhea" id="RHEA:32223"/>
        <dbReference type="ChEBI" id="CHEBI:15378"/>
        <dbReference type="ChEBI" id="CHEBI:43474"/>
        <dbReference type="ChEBI" id="CHEBI:57945"/>
        <dbReference type="ChEBI" id="CHEBI:64074"/>
        <dbReference type="ChEBI" id="CHEBI:456215"/>
        <dbReference type="ChEBI" id="CHEBI:456216"/>
        <dbReference type="EC" id="4.2.1.136"/>
    </reaction>
</comment>
<evidence type="ECO:0000256" key="16">
    <source>
        <dbReference type="ARBA" id="ARBA00049209"/>
    </source>
</evidence>
<keyword evidence="7 17" id="KW-0067">ATP-binding</keyword>
<keyword evidence="10 17" id="KW-0520">NAD</keyword>
<evidence type="ECO:0000256" key="13">
    <source>
        <dbReference type="ARBA" id="ARBA00023268"/>
    </source>
</evidence>
<feature type="binding site" evidence="17">
    <location>
        <position position="439"/>
    </location>
    <ligand>
        <name>(6S)-NADPHX</name>
        <dbReference type="ChEBI" id="CHEBI:64076"/>
    </ligand>
</feature>
<dbReference type="Gene3D" id="3.40.1190.20">
    <property type="match status" value="1"/>
</dbReference>
<evidence type="ECO:0000256" key="14">
    <source>
        <dbReference type="ARBA" id="ARBA00025153"/>
    </source>
</evidence>
<dbReference type="PANTHER" id="PTHR12592">
    <property type="entry name" value="ATP-DEPENDENT (S)-NAD(P)H-HYDRATE DEHYDRATASE FAMILY MEMBER"/>
    <property type="match status" value="1"/>
</dbReference>
<dbReference type="GO" id="GO:0005524">
    <property type="term" value="F:ATP binding"/>
    <property type="evidence" value="ECO:0007669"/>
    <property type="project" value="UniProtKB-UniRule"/>
</dbReference>
<dbReference type="HAMAP" id="MF_01966">
    <property type="entry name" value="NADHX_epimerase"/>
    <property type="match status" value="1"/>
</dbReference>
<feature type="binding site" evidence="17">
    <location>
        <begin position="410"/>
        <end position="414"/>
    </location>
    <ligand>
        <name>AMP</name>
        <dbReference type="ChEBI" id="CHEBI:456215"/>
    </ligand>
</feature>
<dbReference type="HAMAP" id="MF_01965">
    <property type="entry name" value="NADHX_dehydratase"/>
    <property type="match status" value="1"/>
</dbReference>
<feature type="binding site" evidence="17">
    <location>
        <position position="438"/>
    </location>
    <ligand>
        <name>AMP</name>
        <dbReference type="ChEBI" id="CHEBI:456215"/>
    </ligand>
</feature>
<evidence type="ECO:0000256" key="3">
    <source>
        <dbReference type="ARBA" id="ARBA00006001"/>
    </source>
</evidence>
<dbReference type="Gene3D" id="3.40.50.10260">
    <property type="entry name" value="YjeF N-terminal domain"/>
    <property type="match status" value="1"/>
</dbReference>
<feature type="binding site" evidence="18">
    <location>
        <position position="59"/>
    </location>
    <ligand>
        <name>K(+)</name>
        <dbReference type="ChEBI" id="CHEBI:29103"/>
    </ligand>
</feature>
<dbReference type="OrthoDB" id="9806925at2"/>
<dbReference type="KEGG" id="fki:FK004_14450"/>
<reference evidence="22 23" key="1">
    <citation type="submission" date="2017-04" db="EMBL/GenBank/DDBJ databases">
        <title>Complete genome sequence of Flavobacterium kingsejong AJ004.</title>
        <authorList>
            <person name="Lee P.C."/>
        </authorList>
    </citation>
    <scope>NUCLEOTIDE SEQUENCE [LARGE SCALE GENOMIC DNA]</scope>
    <source>
        <strain evidence="22 23">AJ004</strain>
    </source>
</reference>
<comment type="catalytic activity">
    <reaction evidence="16 17 19">
        <text>(6S)-NADPHX + ADP = AMP + phosphate + NADPH + H(+)</text>
        <dbReference type="Rhea" id="RHEA:32235"/>
        <dbReference type="ChEBI" id="CHEBI:15378"/>
        <dbReference type="ChEBI" id="CHEBI:43474"/>
        <dbReference type="ChEBI" id="CHEBI:57783"/>
        <dbReference type="ChEBI" id="CHEBI:64076"/>
        <dbReference type="ChEBI" id="CHEBI:456215"/>
        <dbReference type="ChEBI" id="CHEBI:456216"/>
        <dbReference type="EC" id="4.2.1.136"/>
    </reaction>
</comment>
<dbReference type="EC" id="5.1.99.6" evidence="19"/>
<dbReference type="RefSeq" id="WP_108737868.1">
    <property type="nucleotide sequence ID" value="NZ_CP020919.1"/>
</dbReference>
<keyword evidence="23" id="KW-1185">Reference proteome</keyword>
<evidence type="ECO:0000256" key="17">
    <source>
        <dbReference type="HAMAP-Rule" id="MF_01965"/>
    </source>
</evidence>